<organism evidence="7 9">
    <name type="scientific">Flavobacterium tructae</name>
    <dbReference type="NCBI Taxonomy" id="1114873"/>
    <lineage>
        <taxon>Bacteria</taxon>
        <taxon>Pseudomonadati</taxon>
        <taxon>Bacteroidota</taxon>
        <taxon>Flavobacteriia</taxon>
        <taxon>Flavobacteriales</taxon>
        <taxon>Flavobacteriaceae</taxon>
        <taxon>Flavobacterium</taxon>
    </lineage>
</organism>
<dbReference type="InterPro" id="IPR008969">
    <property type="entry name" value="CarboxyPept-like_regulatory"/>
</dbReference>
<accession>A0A1S1J5P9</accession>
<evidence type="ECO:0000256" key="1">
    <source>
        <dbReference type="ARBA" id="ARBA00004442"/>
    </source>
</evidence>
<dbReference type="AlphaFoldDB" id="A0A1S1J5P9"/>
<dbReference type="Gene3D" id="2.40.170.20">
    <property type="entry name" value="TonB-dependent receptor, beta-barrel domain"/>
    <property type="match status" value="1"/>
</dbReference>
<evidence type="ECO:0000313" key="9">
    <source>
        <dbReference type="Proteomes" id="UP000180252"/>
    </source>
</evidence>
<dbReference type="InterPro" id="IPR037066">
    <property type="entry name" value="Plug_dom_sf"/>
</dbReference>
<feature type="signal peptide" evidence="4">
    <location>
        <begin position="1"/>
        <end position="23"/>
    </location>
</feature>
<dbReference type="SUPFAM" id="SSF56935">
    <property type="entry name" value="Porins"/>
    <property type="match status" value="1"/>
</dbReference>
<dbReference type="InterPro" id="IPR013783">
    <property type="entry name" value="Ig-like_fold"/>
</dbReference>
<evidence type="ECO:0000256" key="4">
    <source>
        <dbReference type="SAM" id="SignalP"/>
    </source>
</evidence>
<reference evidence="8 10" key="3">
    <citation type="submission" date="2016-11" db="EMBL/GenBank/DDBJ databases">
        <title>Whole genomes of Flavobacteriaceae.</title>
        <authorList>
            <person name="Stine C."/>
            <person name="Li C."/>
            <person name="Tadesse D."/>
        </authorList>
    </citation>
    <scope>NUCLEOTIDE SEQUENCE [LARGE SCALE GENOMIC DNA]</scope>
    <source>
        <strain evidence="8 10">ATCC BAA-2541</strain>
    </source>
</reference>
<evidence type="ECO:0000256" key="3">
    <source>
        <dbReference type="ARBA" id="ARBA00023237"/>
    </source>
</evidence>
<dbReference type="Pfam" id="PF13715">
    <property type="entry name" value="CarbopepD_reg_2"/>
    <property type="match status" value="1"/>
</dbReference>
<evidence type="ECO:0000259" key="6">
    <source>
        <dbReference type="Pfam" id="PF14905"/>
    </source>
</evidence>
<dbReference type="Gene3D" id="2.170.130.10">
    <property type="entry name" value="TonB-dependent receptor, plug domain"/>
    <property type="match status" value="1"/>
</dbReference>
<gene>
    <name evidence="8" type="ORF">B0A71_21455</name>
    <name evidence="7" type="ORF">BHE19_09250</name>
</gene>
<proteinExistence type="predicted"/>
<keyword evidence="2" id="KW-0472">Membrane</keyword>
<dbReference type="RefSeq" id="WP_070907244.1">
    <property type="nucleotide sequence ID" value="NZ_MIKE01000023.1"/>
</dbReference>
<dbReference type="InterPro" id="IPR041700">
    <property type="entry name" value="OMP_b-brl_3"/>
</dbReference>
<dbReference type="Pfam" id="PF07715">
    <property type="entry name" value="Plug"/>
    <property type="match status" value="1"/>
</dbReference>
<dbReference type="PANTHER" id="PTHR40980:SF4">
    <property type="entry name" value="TONB-DEPENDENT RECEPTOR-LIKE BETA-BARREL DOMAIN-CONTAINING PROTEIN"/>
    <property type="match status" value="1"/>
</dbReference>
<name>A0A1S1J5P9_9FLAO</name>
<evidence type="ECO:0000313" key="8">
    <source>
        <dbReference type="EMBL" id="OXB14630.1"/>
    </source>
</evidence>
<dbReference type="InterPro" id="IPR036942">
    <property type="entry name" value="Beta-barrel_TonB_sf"/>
</dbReference>
<dbReference type="PANTHER" id="PTHR40980">
    <property type="entry name" value="PLUG DOMAIN-CONTAINING PROTEIN"/>
    <property type="match status" value="1"/>
</dbReference>
<comment type="caution">
    <text evidence="7">The sequence shown here is derived from an EMBL/GenBank/DDBJ whole genome shotgun (WGS) entry which is preliminary data.</text>
</comment>
<dbReference type="Pfam" id="PF14905">
    <property type="entry name" value="OMP_b-brl_3"/>
    <property type="match status" value="1"/>
</dbReference>
<dbReference type="Proteomes" id="UP000198319">
    <property type="component" value="Unassembled WGS sequence"/>
</dbReference>
<sequence length="800" mass="89356">MKKWTLNLSLLLLLFIISQVTFAQNSSVKGTVSDGKLAIEFVDVVLKNTADSTKVAGYAVTDASGNFSLDHVTSGEYKIQFKLIGFKTVTQKVKFTGSPISIGTITLKTDTNLLNTVVVNSHKKQIQKTNEGFIFNAVSNLTQTGGTATDMLKNIPTVAVDADGGITLRGKSPMILINGKNSAITNMDQIAASSIESIEVISNPTAKYDANAESGIINIRLKKNNQSGMNGAVVLGGGFGAKGRLNSSVLLNQKTDKWNFGLGYDNRFAGRTKKIKGERINYLIDDEHYINQNRSDQRTEGLQNLKFNIDFSPNENNSFSFEALGNMESQDNDETLYTQVNSSANQFFSSNKRHSLELERSKVAELAFSYDRKFADDRKNLNASITSSFNKHRENTDIDTYQFDQYYNLIGDAAWQRTHNYEHENISNAIVNYALPVSERTILETGYKGTFRFFDSDFQSADQKNGEYVVNPLASNGFKFNEQINAVYGLLNSYIGTKETPKWKYNLGLRAEQVSNNGKTQNNSDNFSNHYVKLFPSASLQLNLASDEFLKMGYSKRINRPDLDNLNPFIDITDALNPHGGNPYLKPEIIHIIETGYSKEWSKYSLSTNVFYRNATNTIRQYAELQDNGVVLQQPRNIGSTITYGLETIFSLKPIGFYDANISITAFQQNINATNLAQDVVNNAFSWYGKIINNFVPWKGGKLQIIGNYNSALATAQGKRIPIYNVDMGFQQKLGKGNARLGLVVTDMFNTLESGFKNNTALFSNNRTSKSDTRALMLTFAYTFKSDFKEKLLENQFSTE</sequence>
<keyword evidence="10" id="KW-1185">Reference proteome</keyword>
<dbReference type="OrthoDB" id="8764943at2"/>
<feature type="chain" id="PRO_5010225700" evidence="4">
    <location>
        <begin position="24"/>
        <end position="800"/>
    </location>
</feature>
<reference evidence="7" key="1">
    <citation type="submission" date="2016-09" db="EMBL/GenBank/DDBJ databases">
        <authorList>
            <person name="Capua I."/>
            <person name="De Benedictis P."/>
            <person name="Joannis T."/>
            <person name="Lombin L.H."/>
            <person name="Cattoli G."/>
        </authorList>
    </citation>
    <scope>NUCLEOTIDE SEQUENCE [LARGE SCALE GENOMIC DNA]</scope>
    <source>
        <strain evidence="7">MSU</strain>
    </source>
</reference>
<dbReference type="STRING" id="1278819.BHE19_09250"/>
<dbReference type="SUPFAM" id="SSF49464">
    <property type="entry name" value="Carboxypeptidase regulatory domain-like"/>
    <property type="match status" value="1"/>
</dbReference>
<dbReference type="InterPro" id="IPR012910">
    <property type="entry name" value="Plug_dom"/>
</dbReference>
<evidence type="ECO:0000313" key="7">
    <source>
        <dbReference type="EMBL" id="OHT44894.1"/>
    </source>
</evidence>
<dbReference type="EMBL" id="MIKE01000023">
    <property type="protein sequence ID" value="OHT44894.1"/>
    <property type="molecule type" value="Genomic_DNA"/>
</dbReference>
<evidence type="ECO:0000256" key="2">
    <source>
        <dbReference type="ARBA" id="ARBA00023136"/>
    </source>
</evidence>
<dbReference type="GO" id="GO:0009279">
    <property type="term" value="C:cell outer membrane"/>
    <property type="evidence" value="ECO:0007669"/>
    <property type="project" value="UniProtKB-SubCell"/>
</dbReference>
<dbReference type="EMBL" id="MUHG01000036">
    <property type="protein sequence ID" value="OXB14630.1"/>
    <property type="molecule type" value="Genomic_DNA"/>
</dbReference>
<dbReference type="Proteomes" id="UP000180252">
    <property type="component" value="Unassembled WGS sequence"/>
</dbReference>
<keyword evidence="3" id="KW-0998">Cell outer membrane</keyword>
<evidence type="ECO:0000259" key="5">
    <source>
        <dbReference type="Pfam" id="PF07715"/>
    </source>
</evidence>
<feature type="domain" description="Outer membrane protein beta-barrel" evidence="6">
    <location>
        <begin position="372"/>
        <end position="782"/>
    </location>
</feature>
<protein>
    <submittedName>
        <fullName evidence="7">TonB-dependent receptor</fullName>
    </submittedName>
</protein>
<dbReference type="Gene3D" id="2.60.40.10">
    <property type="entry name" value="Immunoglobulins"/>
    <property type="match status" value="1"/>
</dbReference>
<evidence type="ECO:0000313" key="10">
    <source>
        <dbReference type="Proteomes" id="UP000198319"/>
    </source>
</evidence>
<reference evidence="9" key="2">
    <citation type="submission" date="2016-09" db="EMBL/GenBank/DDBJ databases">
        <authorList>
            <person name="Chen S."/>
            <person name="Walker E."/>
        </authorList>
    </citation>
    <scope>NUCLEOTIDE SEQUENCE [LARGE SCALE GENOMIC DNA]</scope>
    <source>
        <strain evidence="9">MSU</strain>
    </source>
</reference>
<feature type="domain" description="TonB-dependent receptor plug" evidence="5">
    <location>
        <begin position="144"/>
        <end position="215"/>
    </location>
</feature>
<keyword evidence="4" id="KW-0732">Signal</keyword>
<keyword evidence="7" id="KW-0675">Receptor</keyword>
<comment type="subcellular location">
    <subcellularLocation>
        <location evidence="1">Cell outer membrane</location>
    </subcellularLocation>
</comment>